<dbReference type="SMART" id="SM00422">
    <property type="entry name" value="HTH_MERR"/>
    <property type="match status" value="1"/>
</dbReference>
<dbReference type="InterPro" id="IPR047057">
    <property type="entry name" value="MerR_fam"/>
</dbReference>
<dbReference type="Proteomes" id="UP001519308">
    <property type="component" value="Unassembled WGS sequence"/>
</dbReference>
<dbReference type="InterPro" id="IPR000551">
    <property type="entry name" value="MerR-type_HTH_dom"/>
</dbReference>
<dbReference type="PANTHER" id="PTHR30204:SF69">
    <property type="entry name" value="MERR-FAMILY TRANSCRIPTIONAL REGULATOR"/>
    <property type="match status" value="1"/>
</dbReference>
<dbReference type="Gene3D" id="1.10.1660.10">
    <property type="match status" value="1"/>
</dbReference>
<keyword evidence="7" id="KW-1185">Reference proteome</keyword>
<evidence type="ECO:0000259" key="5">
    <source>
        <dbReference type="PROSITE" id="PS50937"/>
    </source>
</evidence>
<dbReference type="Gene3D" id="3.40.50.150">
    <property type="entry name" value="Vaccinia Virus protein VP39"/>
    <property type="match status" value="1"/>
</dbReference>
<keyword evidence="6" id="KW-0808">Transferase</keyword>
<dbReference type="InterPro" id="IPR013216">
    <property type="entry name" value="Methyltransf_11"/>
</dbReference>
<keyword evidence="1" id="KW-0678">Repressor</keyword>
<keyword evidence="4" id="KW-0804">Transcription</keyword>
<name>A0ABS4K7E8_9CLOT</name>
<dbReference type="PROSITE" id="PS50937">
    <property type="entry name" value="HTH_MERR_2"/>
    <property type="match status" value="1"/>
</dbReference>
<dbReference type="SUPFAM" id="SSF53335">
    <property type="entry name" value="S-adenosyl-L-methionine-dependent methyltransferases"/>
    <property type="match status" value="1"/>
</dbReference>
<evidence type="ECO:0000256" key="1">
    <source>
        <dbReference type="ARBA" id="ARBA00022491"/>
    </source>
</evidence>
<gene>
    <name evidence="6" type="ORF">J2Z44_003559</name>
</gene>
<dbReference type="EMBL" id="JAGGLL010000036">
    <property type="protein sequence ID" value="MBP2023717.1"/>
    <property type="molecule type" value="Genomic_DNA"/>
</dbReference>
<organism evidence="6 7">
    <name type="scientific">Clostridium punense</name>
    <dbReference type="NCBI Taxonomy" id="1054297"/>
    <lineage>
        <taxon>Bacteria</taxon>
        <taxon>Bacillati</taxon>
        <taxon>Bacillota</taxon>
        <taxon>Clostridia</taxon>
        <taxon>Eubacteriales</taxon>
        <taxon>Clostridiaceae</taxon>
        <taxon>Clostridium</taxon>
    </lineage>
</organism>
<keyword evidence="3" id="KW-0238">DNA-binding</keyword>
<protein>
    <submittedName>
        <fullName evidence="6">AdoMet-dependent methyltransferase</fullName>
        <ecNumber evidence="6">2.1.1.-</ecNumber>
    </submittedName>
</protein>
<dbReference type="GO" id="GO:0008168">
    <property type="term" value="F:methyltransferase activity"/>
    <property type="evidence" value="ECO:0007669"/>
    <property type="project" value="UniProtKB-KW"/>
</dbReference>
<feature type="domain" description="HTH merR-type" evidence="5">
    <location>
        <begin position="1"/>
        <end position="70"/>
    </location>
</feature>
<dbReference type="RefSeq" id="WP_209649881.1">
    <property type="nucleotide sequence ID" value="NZ_JAGGLL010000036.1"/>
</dbReference>
<keyword evidence="6" id="KW-0489">Methyltransferase</keyword>
<dbReference type="GO" id="GO:0032259">
    <property type="term" value="P:methylation"/>
    <property type="evidence" value="ECO:0007669"/>
    <property type="project" value="UniProtKB-KW"/>
</dbReference>
<comment type="caution">
    <text evidence="6">The sequence shown here is derived from an EMBL/GenBank/DDBJ whole genome shotgun (WGS) entry which is preliminary data.</text>
</comment>
<evidence type="ECO:0000256" key="4">
    <source>
        <dbReference type="ARBA" id="ARBA00023163"/>
    </source>
</evidence>
<dbReference type="SUPFAM" id="SSF46955">
    <property type="entry name" value="Putative DNA-binding domain"/>
    <property type="match status" value="1"/>
</dbReference>
<reference evidence="6 7" key="1">
    <citation type="submission" date="2021-03" db="EMBL/GenBank/DDBJ databases">
        <title>Genomic Encyclopedia of Type Strains, Phase IV (KMG-IV): sequencing the most valuable type-strain genomes for metagenomic binning, comparative biology and taxonomic classification.</title>
        <authorList>
            <person name="Goeker M."/>
        </authorList>
    </citation>
    <scope>NUCLEOTIDE SEQUENCE [LARGE SCALE GENOMIC DNA]</scope>
    <source>
        <strain evidence="6 7">DSM 28650</strain>
    </source>
</reference>
<sequence>MYTIQQAAKMFNISTNKVRFYEEKGLIKPERNQNNDYRYFTEEDLIKLQSILLYRVLGLSIEDIKELLSKNTKNNYLDHFHKQWQIVNNEIHRLIQIRTSLEKIIDTIYEDTEGNKQANILKVISETNEINMLKNQWEDKWDFNSWASTYDKAVTRNIGTLGMYKNYNKILDKVFNIATSFNKQDPNILEIGVGTGNLANRFFEAGHNIVGIDQSREMLNVAKEKNPKLKVRLGEFLKIPYDNKTFDIIVSTYAFHHLDDKEKIIAIGELIRVLKDNGKIVIGDLMFENEEAKDRLFASLTKEQICEIEDEYYSSIDFLQKEFKKYNKTISYTQIDYINFIIEVI</sequence>
<dbReference type="InterPro" id="IPR009061">
    <property type="entry name" value="DNA-bd_dom_put_sf"/>
</dbReference>
<dbReference type="InterPro" id="IPR029063">
    <property type="entry name" value="SAM-dependent_MTases_sf"/>
</dbReference>
<dbReference type="CDD" id="cd01106">
    <property type="entry name" value="HTH_TipAL-Mta"/>
    <property type="match status" value="1"/>
</dbReference>
<evidence type="ECO:0000313" key="7">
    <source>
        <dbReference type="Proteomes" id="UP001519308"/>
    </source>
</evidence>
<evidence type="ECO:0000256" key="3">
    <source>
        <dbReference type="ARBA" id="ARBA00023125"/>
    </source>
</evidence>
<dbReference type="Pfam" id="PF13411">
    <property type="entry name" value="MerR_1"/>
    <property type="match status" value="1"/>
</dbReference>
<keyword evidence="2" id="KW-0805">Transcription regulation</keyword>
<accession>A0ABS4K7E8</accession>
<dbReference type="EC" id="2.1.1.-" evidence="6"/>
<dbReference type="Pfam" id="PF08241">
    <property type="entry name" value="Methyltransf_11"/>
    <property type="match status" value="1"/>
</dbReference>
<evidence type="ECO:0000256" key="2">
    <source>
        <dbReference type="ARBA" id="ARBA00023015"/>
    </source>
</evidence>
<dbReference type="PANTHER" id="PTHR30204">
    <property type="entry name" value="REDOX-CYCLING DRUG-SENSING TRANSCRIPTIONAL ACTIVATOR SOXR"/>
    <property type="match status" value="1"/>
</dbReference>
<dbReference type="CDD" id="cd02440">
    <property type="entry name" value="AdoMet_MTases"/>
    <property type="match status" value="1"/>
</dbReference>
<proteinExistence type="predicted"/>
<evidence type="ECO:0000313" key="6">
    <source>
        <dbReference type="EMBL" id="MBP2023717.1"/>
    </source>
</evidence>